<gene>
    <name evidence="5" type="ORF">GPA27_19780</name>
</gene>
<dbReference type="RefSeq" id="WP_169142219.1">
    <property type="nucleotide sequence ID" value="NZ_WTVS01000049.1"/>
</dbReference>
<feature type="signal peptide" evidence="3">
    <location>
        <begin position="1"/>
        <end position="22"/>
    </location>
</feature>
<sequence length="154" mass="16764">MRMSIITLVAGAILSASFTAGAAEPVADAAAIVKAANWDAMETITVELTEHSFTPQDLKLKAGQPYRLVIKNVGQKDHYYTAAEFFKSVAWRKVQTPKPHGGEIKAPYFTAVEAYKNGGAVELFFVTVNKGVFDVICTIEDHKDQGMDGKIVVE</sequence>
<keyword evidence="2" id="KW-0186">Copper</keyword>
<evidence type="ECO:0000313" key="6">
    <source>
        <dbReference type="Proteomes" id="UP000634522"/>
    </source>
</evidence>
<reference evidence="5 6" key="1">
    <citation type="submission" date="2019-12" db="EMBL/GenBank/DDBJ databases">
        <title>Comparative genomics gives insights into the taxonomy of the Azoarcus-Aromatoleum group and reveals separate origins of nif in the plant-associated Azoarcus and non-plant-associated Aromatoleum sub-groups.</title>
        <authorList>
            <person name="Lafos M."/>
            <person name="Maluk M."/>
            <person name="Batista M."/>
            <person name="Junghare M."/>
            <person name="Carmona M."/>
            <person name="Faoro H."/>
            <person name="Cruz L.M."/>
            <person name="Battistoni F."/>
            <person name="De Souza E."/>
            <person name="Pedrosa F."/>
            <person name="Chen W.-M."/>
            <person name="Poole P.S."/>
            <person name="Dixon R.A."/>
            <person name="James E.K."/>
        </authorList>
    </citation>
    <scope>NUCLEOTIDE SEQUENCE [LARGE SCALE GENOMIC DNA]</scope>
    <source>
        <strain evidence="5 6">T</strain>
    </source>
</reference>
<dbReference type="Proteomes" id="UP000634522">
    <property type="component" value="Unassembled WGS sequence"/>
</dbReference>
<evidence type="ECO:0000313" key="5">
    <source>
        <dbReference type="EMBL" id="NMF99621.1"/>
    </source>
</evidence>
<keyword evidence="6" id="KW-1185">Reference proteome</keyword>
<evidence type="ECO:0000256" key="1">
    <source>
        <dbReference type="ARBA" id="ARBA00022723"/>
    </source>
</evidence>
<dbReference type="EMBL" id="WTVS01000049">
    <property type="protein sequence ID" value="NMF99621.1"/>
    <property type="molecule type" value="Genomic_DNA"/>
</dbReference>
<name>A0ABX1NK54_9RHOO</name>
<dbReference type="PANTHER" id="PTHR38439:SF3">
    <property type="entry name" value="COPPER-RESISTANT CUPROPROTEIN COPI"/>
    <property type="match status" value="1"/>
</dbReference>
<dbReference type="InterPro" id="IPR028096">
    <property type="entry name" value="EfeO_Cupredoxin"/>
</dbReference>
<dbReference type="InterPro" id="IPR008972">
    <property type="entry name" value="Cupredoxin"/>
</dbReference>
<accession>A0ABX1NK54</accession>
<evidence type="ECO:0000256" key="3">
    <source>
        <dbReference type="SAM" id="SignalP"/>
    </source>
</evidence>
<feature type="domain" description="EfeO-type cupredoxin-like" evidence="4">
    <location>
        <begin position="30"/>
        <end position="153"/>
    </location>
</feature>
<dbReference type="Gene3D" id="2.60.40.420">
    <property type="entry name" value="Cupredoxins - blue copper proteins"/>
    <property type="match status" value="1"/>
</dbReference>
<dbReference type="SUPFAM" id="SSF49503">
    <property type="entry name" value="Cupredoxins"/>
    <property type="match status" value="1"/>
</dbReference>
<feature type="chain" id="PRO_5045618142" description="EfeO-type cupredoxin-like domain-containing protein" evidence="3">
    <location>
        <begin position="23"/>
        <end position="154"/>
    </location>
</feature>
<proteinExistence type="predicted"/>
<dbReference type="InterPro" id="IPR050845">
    <property type="entry name" value="Cu-binding_ET"/>
</dbReference>
<evidence type="ECO:0000259" key="4">
    <source>
        <dbReference type="Pfam" id="PF13473"/>
    </source>
</evidence>
<evidence type="ECO:0000256" key="2">
    <source>
        <dbReference type="ARBA" id="ARBA00023008"/>
    </source>
</evidence>
<organism evidence="5 6">
    <name type="scientific">Aromatoleum toluolicum</name>
    <dbReference type="NCBI Taxonomy" id="90060"/>
    <lineage>
        <taxon>Bacteria</taxon>
        <taxon>Pseudomonadati</taxon>
        <taxon>Pseudomonadota</taxon>
        <taxon>Betaproteobacteria</taxon>
        <taxon>Rhodocyclales</taxon>
        <taxon>Rhodocyclaceae</taxon>
        <taxon>Aromatoleum</taxon>
    </lineage>
</organism>
<protein>
    <recommendedName>
        <fullName evidence="4">EfeO-type cupredoxin-like domain-containing protein</fullName>
    </recommendedName>
</protein>
<comment type="caution">
    <text evidence="5">The sequence shown here is derived from an EMBL/GenBank/DDBJ whole genome shotgun (WGS) entry which is preliminary data.</text>
</comment>
<dbReference type="Pfam" id="PF13473">
    <property type="entry name" value="Cupredoxin_1"/>
    <property type="match status" value="1"/>
</dbReference>
<keyword evidence="1" id="KW-0479">Metal-binding</keyword>
<keyword evidence="3" id="KW-0732">Signal</keyword>
<dbReference type="PANTHER" id="PTHR38439">
    <property type="entry name" value="AURACYANIN-B"/>
    <property type="match status" value="1"/>
</dbReference>